<feature type="transmembrane region" description="Helical" evidence="1">
    <location>
        <begin position="72"/>
        <end position="94"/>
    </location>
</feature>
<gene>
    <name evidence="2" type="ORF">KIW84_040292</name>
</gene>
<evidence type="ECO:0000256" key="1">
    <source>
        <dbReference type="SAM" id="Phobius"/>
    </source>
</evidence>
<keyword evidence="3" id="KW-1185">Reference proteome</keyword>
<dbReference type="InterPro" id="IPR019651">
    <property type="entry name" value="Glutamate_DH_NAD-spec"/>
</dbReference>
<keyword evidence="1" id="KW-0472">Membrane</keyword>
<dbReference type="EMBL" id="JAMSHJ010000004">
    <property type="protein sequence ID" value="KAI5414768.1"/>
    <property type="molecule type" value="Genomic_DNA"/>
</dbReference>
<accession>A0A9D4X6P9</accession>
<name>A0A9D4X6P9_PEA</name>
<dbReference type="AlphaFoldDB" id="A0A9D4X6P9"/>
<evidence type="ECO:0000313" key="3">
    <source>
        <dbReference type="Proteomes" id="UP001058974"/>
    </source>
</evidence>
<proteinExistence type="predicted"/>
<sequence>MASLVNLFNLRTRSRSIRTTTRHTISHRHISTSTTLIHLSNNRITNPFQLLLLILKLLHFTQLIPFQPLNSLLHSLLNLLSIIITQLPTNLVILNSIPHIVSIILKRILSFHFPLHLFILCLILLCIFHHLLYLFLTQPPFIICYSYLVLHASCFIFRRNIQYPIRINIKTNINLWHTSRSWWYTSEFKFPKKIIILCSRTFTFKNLNQNTRLIIRISRKNLLLLSRNRRVPRNQNRHNTTGSF</sequence>
<organism evidence="2 3">
    <name type="scientific">Pisum sativum</name>
    <name type="common">Garden pea</name>
    <name type="synonym">Lathyrus oleraceus</name>
    <dbReference type="NCBI Taxonomy" id="3888"/>
    <lineage>
        <taxon>Eukaryota</taxon>
        <taxon>Viridiplantae</taxon>
        <taxon>Streptophyta</taxon>
        <taxon>Embryophyta</taxon>
        <taxon>Tracheophyta</taxon>
        <taxon>Spermatophyta</taxon>
        <taxon>Magnoliopsida</taxon>
        <taxon>eudicotyledons</taxon>
        <taxon>Gunneridae</taxon>
        <taxon>Pentapetalae</taxon>
        <taxon>rosids</taxon>
        <taxon>fabids</taxon>
        <taxon>Fabales</taxon>
        <taxon>Fabaceae</taxon>
        <taxon>Papilionoideae</taxon>
        <taxon>50 kb inversion clade</taxon>
        <taxon>NPAAA clade</taxon>
        <taxon>Hologalegina</taxon>
        <taxon>IRL clade</taxon>
        <taxon>Fabeae</taxon>
        <taxon>Lathyrus</taxon>
    </lineage>
</organism>
<comment type="caution">
    <text evidence="2">The sequence shown here is derived from an EMBL/GenBank/DDBJ whole genome shotgun (WGS) entry which is preliminary data.</text>
</comment>
<keyword evidence="1" id="KW-0812">Transmembrane</keyword>
<feature type="transmembrane region" description="Helical" evidence="1">
    <location>
        <begin position="140"/>
        <end position="157"/>
    </location>
</feature>
<dbReference type="Pfam" id="PF10712">
    <property type="entry name" value="NAD-GH"/>
    <property type="match status" value="1"/>
</dbReference>
<reference evidence="2 3" key="1">
    <citation type="journal article" date="2022" name="Nat. Genet.">
        <title>Improved pea reference genome and pan-genome highlight genomic features and evolutionary characteristics.</title>
        <authorList>
            <person name="Yang T."/>
            <person name="Liu R."/>
            <person name="Luo Y."/>
            <person name="Hu S."/>
            <person name="Wang D."/>
            <person name="Wang C."/>
            <person name="Pandey M.K."/>
            <person name="Ge S."/>
            <person name="Xu Q."/>
            <person name="Li N."/>
            <person name="Li G."/>
            <person name="Huang Y."/>
            <person name="Saxena R.K."/>
            <person name="Ji Y."/>
            <person name="Li M."/>
            <person name="Yan X."/>
            <person name="He Y."/>
            <person name="Liu Y."/>
            <person name="Wang X."/>
            <person name="Xiang C."/>
            <person name="Varshney R.K."/>
            <person name="Ding H."/>
            <person name="Gao S."/>
            <person name="Zong X."/>
        </authorList>
    </citation>
    <scope>NUCLEOTIDE SEQUENCE [LARGE SCALE GENOMIC DNA]</scope>
    <source>
        <strain evidence="2 3">cv. Zhongwan 6</strain>
    </source>
</reference>
<protein>
    <submittedName>
        <fullName evidence="2">Uncharacterized protein</fullName>
    </submittedName>
</protein>
<evidence type="ECO:0000313" key="2">
    <source>
        <dbReference type="EMBL" id="KAI5414768.1"/>
    </source>
</evidence>
<dbReference type="Gramene" id="Psat04G0029200-T1">
    <property type="protein sequence ID" value="KAI5414768.1"/>
    <property type="gene ID" value="KIW84_040292"/>
</dbReference>
<dbReference type="Proteomes" id="UP001058974">
    <property type="component" value="Chromosome 4"/>
</dbReference>
<keyword evidence="1" id="KW-1133">Transmembrane helix</keyword>
<feature type="transmembrane region" description="Helical" evidence="1">
    <location>
        <begin position="115"/>
        <end position="134"/>
    </location>
</feature>